<sequence length="318" mass="35836">MIVRCAKLSHKNKVSAGLERFSSIEIVGYHFEDRGYVDKDYDTFIWTKEILDPSEIEVWERTIVEEMGKGKNVYNMARLYRVADKDELISTAEEYGVKYFDSSDPQAFQRYRDYARLGLEGIDGKIITVMGTGRRSGKFTTSLILKRELSRYLDVGCVGTEPHSKLCNMEEMVIPQVIPLCHVPSTIFGAIKKVDLKGRDVIVVSSQTGVFSDPLEVGTGRGGGVTSLSILYGSKPDYIILASDTLDVGEIERHIKVLESLSNRRVIGVTVNGSKFKDLDNGYREALDRISRSLDILVVDMIRGIYLEEFIEDILHML</sequence>
<dbReference type="InterPro" id="IPR027417">
    <property type="entry name" value="P-loop_NTPase"/>
</dbReference>
<accession>A0A832ZH60</accession>
<dbReference type="AlphaFoldDB" id="A0A832ZH60"/>
<name>A0A832ZH60_9EURY</name>
<gene>
    <name evidence="3" type="ORF">EYH21_02355</name>
</gene>
<organism evidence="3 4">
    <name type="scientific">Methanothermococcus okinawensis</name>
    <dbReference type="NCBI Taxonomy" id="155863"/>
    <lineage>
        <taxon>Archaea</taxon>
        <taxon>Methanobacteriati</taxon>
        <taxon>Methanobacteriota</taxon>
        <taxon>Methanomada group</taxon>
        <taxon>Methanococci</taxon>
        <taxon>Methanococcales</taxon>
        <taxon>Methanococcaceae</taxon>
        <taxon>Methanothermococcus</taxon>
    </lineage>
</organism>
<dbReference type="SUPFAM" id="SSF52540">
    <property type="entry name" value="P-loop containing nucleoside triphosphate hydrolases"/>
    <property type="match status" value="1"/>
</dbReference>
<comment type="caution">
    <text evidence="3">The sequence shown here is derived from an EMBL/GenBank/DDBJ whole genome shotgun (WGS) entry which is preliminary data.</text>
</comment>
<evidence type="ECO:0000313" key="4">
    <source>
        <dbReference type="Proteomes" id="UP000618343"/>
    </source>
</evidence>
<feature type="domain" description="D-glutamate N-acetyltransferase-like N-terminal" evidence="2">
    <location>
        <begin position="38"/>
        <end position="105"/>
    </location>
</feature>
<dbReference type="Pfam" id="PF07755">
    <property type="entry name" value="DUF1611"/>
    <property type="match status" value="1"/>
</dbReference>
<evidence type="ECO:0000259" key="2">
    <source>
        <dbReference type="Pfam" id="PF17396"/>
    </source>
</evidence>
<feature type="domain" description="D-glutamate N-acetyltransferase-like C-terminal" evidence="1">
    <location>
        <begin position="121"/>
        <end position="303"/>
    </location>
</feature>
<reference evidence="3" key="1">
    <citation type="journal article" date="2020" name="ISME J.">
        <title>Gammaproteobacteria mediating utilization of methyl-, sulfur- and petroleum organic compounds in deep ocean hydrothermal plumes.</title>
        <authorList>
            <person name="Zhou Z."/>
            <person name="Liu Y."/>
            <person name="Pan J."/>
            <person name="Cron B.R."/>
            <person name="Toner B.M."/>
            <person name="Anantharaman K."/>
            <person name="Breier J.A."/>
            <person name="Dick G.J."/>
            <person name="Li M."/>
        </authorList>
    </citation>
    <scope>NUCLEOTIDE SEQUENCE</scope>
    <source>
        <strain evidence="3">SZUA-1471</strain>
    </source>
</reference>
<protein>
    <submittedName>
        <fullName evidence="3">DUF1611 domain-containing protein</fullName>
    </submittedName>
</protein>
<dbReference type="InterPro" id="IPR035402">
    <property type="entry name" value="DgcN-like_N"/>
</dbReference>
<dbReference type="Pfam" id="PF17396">
    <property type="entry name" value="DUF1611_N"/>
    <property type="match status" value="1"/>
</dbReference>
<proteinExistence type="predicted"/>
<evidence type="ECO:0000259" key="1">
    <source>
        <dbReference type="Pfam" id="PF07755"/>
    </source>
</evidence>
<dbReference type="Gene3D" id="3.40.50.300">
    <property type="entry name" value="P-loop containing nucleotide triphosphate hydrolases"/>
    <property type="match status" value="1"/>
</dbReference>
<dbReference type="Proteomes" id="UP000618343">
    <property type="component" value="Unassembled WGS sequence"/>
</dbReference>
<evidence type="ECO:0000313" key="3">
    <source>
        <dbReference type="EMBL" id="HIP91125.1"/>
    </source>
</evidence>
<dbReference type="EMBL" id="DQUO01000024">
    <property type="protein sequence ID" value="HIP91125.1"/>
    <property type="molecule type" value="Genomic_DNA"/>
</dbReference>
<dbReference type="InterPro" id="IPR035086">
    <property type="entry name" value="DgcN-like_C"/>
</dbReference>